<organism evidence="5 6">
    <name type="scientific">Orbilia oligospora</name>
    <name type="common">Nematode-trapping fungus</name>
    <name type="synonym">Arthrobotrys oligospora</name>
    <dbReference type="NCBI Taxonomy" id="2813651"/>
    <lineage>
        <taxon>Eukaryota</taxon>
        <taxon>Fungi</taxon>
        <taxon>Dikarya</taxon>
        <taxon>Ascomycota</taxon>
        <taxon>Pezizomycotina</taxon>
        <taxon>Orbiliomycetes</taxon>
        <taxon>Orbiliales</taxon>
        <taxon>Orbiliaceae</taxon>
        <taxon>Orbilia</taxon>
    </lineage>
</organism>
<dbReference type="Proteomes" id="UP000480548">
    <property type="component" value="Unassembled WGS sequence"/>
</dbReference>
<dbReference type="InterPro" id="IPR000092">
    <property type="entry name" value="Polyprenyl_synt"/>
</dbReference>
<dbReference type="GO" id="GO:0046872">
    <property type="term" value="F:metal ion binding"/>
    <property type="evidence" value="ECO:0007669"/>
    <property type="project" value="UniProtKB-KW"/>
</dbReference>
<keyword evidence="1 4" id="KW-0808">Transferase</keyword>
<gene>
    <name evidence="5" type="ORF">TWF703_005942</name>
</gene>
<dbReference type="GO" id="GO:0043386">
    <property type="term" value="P:mycotoxin biosynthetic process"/>
    <property type="evidence" value="ECO:0007669"/>
    <property type="project" value="UniProtKB-ARBA"/>
</dbReference>
<evidence type="ECO:0000313" key="5">
    <source>
        <dbReference type="EMBL" id="KAF3135846.1"/>
    </source>
</evidence>
<dbReference type="Gene3D" id="1.10.600.10">
    <property type="entry name" value="Farnesyl Diphosphate Synthase"/>
    <property type="match status" value="1"/>
</dbReference>
<dbReference type="SUPFAM" id="SSF48576">
    <property type="entry name" value="Terpenoid synthases"/>
    <property type="match status" value="1"/>
</dbReference>
<dbReference type="InterPro" id="IPR033749">
    <property type="entry name" value="Polyprenyl_synt_CS"/>
</dbReference>
<proteinExistence type="inferred from homology"/>
<comment type="similarity">
    <text evidence="4">Belongs to the FPP/GGPP synthase family.</text>
</comment>
<evidence type="ECO:0000256" key="4">
    <source>
        <dbReference type="RuleBase" id="RU004466"/>
    </source>
</evidence>
<dbReference type="PANTHER" id="PTHR12001">
    <property type="entry name" value="GERANYLGERANYL PYROPHOSPHATE SYNTHASE"/>
    <property type="match status" value="1"/>
</dbReference>
<evidence type="ECO:0000313" key="6">
    <source>
        <dbReference type="Proteomes" id="UP000480548"/>
    </source>
</evidence>
<dbReference type="GO" id="GO:0008299">
    <property type="term" value="P:isoprenoid biosynthetic process"/>
    <property type="evidence" value="ECO:0007669"/>
    <property type="project" value="InterPro"/>
</dbReference>
<evidence type="ECO:0008006" key="7">
    <source>
        <dbReference type="Google" id="ProtNLM"/>
    </source>
</evidence>
<dbReference type="InterPro" id="IPR008949">
    <property type="entry name" value="Isoprenoid_synthase_dom_sf"/>
</dbReference>
<evidence type="ECO:0000256" key="2">
    <source>
        <dbReference type="ARBA" id="ARBA00022723"/>
    </source>
</evidence>
<evidence type="ECO:0000256" key="3">
    <source>
        <dbReference type="ARBA" id="ARBA00022842"/>
    </source>
</evidence>
<comment type="caution">
    <text evidence="5">The sequence shown here is derived from an EMBL/GenBank/DDBJ whole genome shotgun (WGS) entry which is preliminary data.</text>
</comment>
<dbReference type="AlphaFoldDB" id="A0A7C8JZU8"/>
<name>A0A7C8JZU8_ORBOL</name>
<protein>
    <recommendedName>
        <fullName evidence="7">Geranylgeranyl pyrophosphate synthetase</fullName>
    </recommendedName>
</protein>
<dbReference type="Pfam" id="PF00348">
    <property type="entry name" value="polyprenyl_synt"/>
    <property type="match status" value="1"/>
</dbReference>
<dbReference type="EMBL" id="WIQZ01000031">
    <property type="protein sequence ID" value="KAF3135846.1"/>
    <property type="molecule type" value="Genomic_DNA"/>
</dbReference>
<reference evidence="5 6" key="1">
    <citation type="submission" date="2019-06" db="EMBL/GenBank/DDBJ databases">
        <authorList>
            <person name="Palmer J.M."/>
        </authorList>
    </citation>
    <scope>NUCLEOTIDE SEQUENCE [LARGE SCALE GENOMIC DNA]</scope>
    <source>
        <strain evidence="5 6">TWF703</strain>
    </source>
</reference>
<dbReference type="GO" id="GO:0046165">
    <property type="term" value="P:alcohol biosynthetic process"/>
    <property type="evidence" value="ECO:0007669"/>
    <property type="project" value="UniProtKB-ARBA"/>
</dbReference>
<dbReference type="GO" id="GO:0004659">
    <property type="term" value="F:prenyltransferase activity"/>
    <property type="evidence" value="ECO:0007669"/>
    <property type="project" value="InterPro"/>
</dbReference>
<keyword evidence="2" id="KW-0479">Metal-binding</keyword>
<evidence type="ECO:0000256" key="1">
    <source>
        <dbReference type="ARBA" id="ARBA00022679"/>
    </source>
</evidence>
<dbReference type="PANTHER" id="PTHR12001:SF72">
    <property type="entry name" value="THIJ_PFPI FAMILY PROTEIN (AFU_ORTHOLOGUE AFUA_3G01210)-RELATED"/>
    <property type="match status" value="1"/>
</dbReference>
<accession>A0A7C8JZU8</accession>
<sequence length="354" mass="39968">MPPAAELQPQINVNGHHHAIKNTNVTMQEVYPDKFPWLSQYPKLSDEIALEPCDYIASALSGGTTKALIDALNIWYDVPEKSLETIKNVIYWVFIGTMIMDDIEDYTDIRRGQPATHAVFGMPQAANSGCYSLVKGIFEAQKLSLSAVAIYHDELRELHVGQSLEIHYRFHIKCPSEAEYIQTIDGKTAGLFRMVSRLMRDQATQNKDLEVEELFTLIGRFYQIRNDYQNLNSPDYAGGNGPFADLDEGKYSLMLVHALGNQKTNLQLQSLLQQRSQQGSLTRQQKDLIMKIMAKSKSLEYAATALEDLYVEIDTKLGQIEAKLAKKGFKTSENWMIRAIMSKLRLSKPSPKAA</sequence>
<keyword evidence="3" id="KW-0460">Magnesium</keyword>
<dbReference type="PROSITE" id="PS00723">
    <property type="entry name" value="POLYPRENYL_SYNTHASE_1"/>
    <property type="match status" value="1"/>
</dbReference>